<feature type="domain" description="Arrestin C-terminal-like" evidence="1">
    <location>
        <begin position="186"/>
        <end position="344"/>
    </location>
</feature>
<dbReference type="InterPro" id="IPR053060">
    <property type="entry name" value="Cytokinesis_Signaling_Reg"/>
</dbReference>
<evidence type="ECO:0000259" key="1">
    <source>
        <dbReference type="SMART" id="SM01017"/>
    </source>
</evidence>
<sequence length="402" mass="43997">MAAFVRVSGPPNSNFLVGYPGISATLPRIEGKVEIRPHVGISAPVLISLVTICLQRRESIHPAADSVTKKHLGAARKEFTDVVGKEMLLFRCHSGRENESVLSMDLPFVIFIPFGRGPNEDSARRVPPASLQMPSRTAETVYELLVTVQQGHSEQRKYAFPIPLSRYDTLSTFGMYNRPESSEAVSDHLVTLGVSLPRWSYGPLDPVSVYIKLAPNPDWLSKARKVTISKISIAIDEDVIYNPEGDEPTRKTKTLAKQSQQVGVKMPEAGYMTNLGLVFPAKDVRDSEGIIPRGKKEFPTYGVSGFTTTGHLYKIEYYLTVKATMSGAKDILLKQPIVVCPYDHAGCKLEMEAIEQAAKDAAEVSPENPMLPAPSIILANQPGGLRALGVTMVGGQRKPLIE</sequence>
<dbReference type="Proteomes" id="UP000327013">
    <property type="component" value="Unassembled WGS sequence"/>
</dbReference>
<gene>
    <name evidence="2" type="ORF">FH972_022329</name>
</gene>
<evidence type="ECO:0000313" key="2">
    <source>
        <dbReference type="EMBL" id="KAB8342729.1"/>
    </source>
</evidence>
<dbReference type="EMBL" id="VIBQ01000012">
    <property type="protein sequence ID" value="KAB8342729.1"/>
    <property type="molecule type" value="Genomic_DNA"/>
</dbReference>
<name>A0A5N6KSB3_9ROSI</name>
<dbReference type="SMART" id="SM01017">
    <property type="entry name" value="Arrestin_C"/>
    <property type="match status" value="1"/>
</dbReference>
<accession>A0A5N6KSB3</accession>
<dbReference type="Pfam" id="PF02752">
    <property type="entry name" value="Arrestin_C"/>
    <property type="match status" value="1"/>
</dbReference>
<keyword evidence="3" id="KW-1185">Reference proteome</keyword>
<dbReference type="AlphaFoldDB" id="A0A5N6KSB3"/>
<protein>
    <recommendedName>
        <fullName evidence="1">Arrestin C-terminal-like domain-containing protein</fullName>
    </recommendedName>
</protein>
<dbReference type="InterPro" id="IPR011022">
    <property type="entry name" value="Arrestin_C-like"/>
</dbReference>
<dbReference type="PANTHER" id="PTHR36419:SF1">
    <property type="entry name" value="RHO1 GEF LOCALIZING PROTEIN 1"/>
    <property type="match status" value="1"/>
</dbReference>
<evidence type="ECO:0000313" key="3">
    <source>
        <dbReference type="Proteomes" id="UP000327013"/>
    </source>
</evidence>
<dbReference type="OrthoDB" id="4001642at2759"/>
<dbReference type="SUPFAM" id="SSF81296">
    <property type="entry name" value="E set domains"/>
    <property type="match status" value="1"/>
</dbReference>
<proteinExistence type="predicted"/>
<dbReference type="PANTHER" id="PTHR36419">
    <property type="entry name" value="ARRESTIN FAMILY PROTEIN 1"/>
    <property type="match status" value="1"/>
</dbReference>
<comment type="caution">
    <text evidence="2">The sequence shown here is derived from an EMBL/GenBank/DDBJ whole genome shotgun (WGS) entry which is preliminary data.</text>
</comment>
<organism evidence="2 3">
    <name type="scientific">Carpinus fangiana</name>
    <dbReference type="NCBI Taxonomy" id="176857"/>
    <lineage>
        <taxon>Eukaryota</taxon>
        <taxon>Viridiplantae</taxon>
        <taxon>Streptophyta</taxon>
        <taxon>Embryophyta</taxon>
        <taxon>Tracheophyta</taxon>
        <taxon>Spermatophyta</taxon>
        <taxon>Magnoliopsida</taxon>
        <taxon>eudicotyledons</taxon>
        <taxon>Gunneridae</taxon>
        <taxon>Pentapetalae</taxon>
        <taxon>rosids</taxon>
        <taxon>fabids</taxon>
        <taxon>Fagales</taxon>
        <taxon>Betulaceae</taxon>
        <taxon>Carpinus</taxon>
    </lineage>
</organism>
<dbReference type="InterPro" id="IPR014756">
    <property type="entry name" value="Ig_E-set"/>
</dbReference>
<reference evidence="2 3" key="1">
    <citation type="submission" date="2019-06" db="EMBL/GenBank/DDBJ databases">
        <title>A chromosomal-level reference genome of Carpinus fangiana (Coryloideae, Betulaceae).</title>
        <authorList>
            <person name="Yang X."/>
            <person name="Wang Z."/>
            <person name="Zhang L."/>
            <person name="Hao G."/>
            <person name="Liu J."/>
            <person name="Yang Y."/>
        </authorList>
    </citation>
    <scope>NUCLEOTIDE SEQUENCE [LARGE SCALE GENOMIC DNA]</scope>
    <source>
        <strain evidence="2">Cfa_2016G</strain>
        <tissue evidence="2">Leaf</tissue>
    </source>
</reference>